<organism evidence="5 6">
    <name type="scientific">Lapillicoccus jejuensis</name>
    <dbReference type="NCBI Taxonomy" id="402171"/>
    <lineage>
        <taxon>Bacteria</taxon>
        <taxon>Bacillati</taxon>
        <taxon>Actinomycetota</taxon>
        <taxon>Actinomycetes</taxon>
        <taxon>Micrococcales</taxon>
        <taxon>Intrasporangiaceae</taxon>
        <taxon>Lapillicoccus</taxon>
    </lineage>
</organism>
<dbReference type="SUPFAM" id="SSF51735">
    <property type="entry name" value="NAD(P)-binding Rossmann-fold domains"/>
    <property type="match status" value="1"/>
</dbReference>
<accession>A0A542E1K9</accession>
<dbReference type="OrthoDB" id="271711at2"/>
<dbReference type="GO" id="GO:0008926">
    <property type="term" value="F:mannitol-1-phosphate 5-dehydrogenase activity"/>
    <property type="evidence" value="ECO:0007669"/>
    <property type="project" value="UniProtKB-EC"/>
</dbReference>
<dbReference type="PANTHER" id="PTHR43362">
    <property type="entry name" value="MANNITOL DEHYDROGENASE DSF1-RELATED"/>
    <property type="match status" value="1"/>
</dbReference>
<dbReference type="InterPro" id="IPR050988">
    <property type="entry name" value="Mannitol_DH/Oxidoreductase"/>
</dbReference>
<dbReference type="Gene3D" id="1.10.1040.10">
    <property type="entry name" value="N-(1-d-carboxylethyl)-l-norvaline Dehydrogenase, domain 2"/>
    <property type="match status" value="1"/>
</dbReference>
<dbReference type="Proteomes" id="UP000317893">
    <property type="component" value="Unassembled WGS sequence"/>
</dbReference>
<comment type="caution">
    <text evidence="5">The sequence shown here is derived from an EMBL/GenBank/DDBJ whole genome shotgun (WGS) entry which is preliminary data.</text>
</comment>
<dbReference type="RefSeq" id="WP_141848628.1">
    <property type="nucleotide sequence ID" value="NZ_BAAAPR010000014.1"/>
</dbReference>
<dbReference type="AlphaFoldDB" id="A0A542E1K9"/>
<dbReference type="PANTHER" id="PTHR43362:SF1">
    <property type="entry name" value="MANNITOL DEHYDROGENASE 2-RELATED"/>
    <property type="match status" value="1"/>
</dbReference>
<dbReference type="EMBL" id="VFMN01000001">
    <property type="protein sequence ID" value="TQJ09222.1"/>
    <property type="molecule type" value="Genomic_DNA"/>
</dbReference>
<comment type="catalytic activity">
    <reaction evidence="2">
        <text>D-mannitol 1-phosphate + NAD(+) = beta-D-fructose 6-phosphate + NADH + H(+)</text>
        <dbReference type="Rhea" id="RHEA:19661"/>
        <dbReference type="ChEBI" id="CHEBI:15378"/>
        <dbReference type="ChEBI" id="CHEBI:57540"/>
        <dbReference type="ChEBI" id="CHEBI:57634"/>
        <dbReference type="ChEBI" id="CHEBI:57945"/>
        <dbReference type="ChEBI" id="CHEBI:61381"/>
        <dbReference type="EC" id="1.1.1.17"/>
    </reaction>
</comment>
<dbReference type="Pfam" id="PF08125">
    <property type="entry name" value="Mannitol_dh_C"/>
    <property type="match status" value="1"/>
</dbReference>
<evidence type="ECO:0000256" key="1">
    <source>
        <dbReference type="ARBA" id="ARBA00023002"/>
    </source>
</evidence>
<gene>
    <name evidence="5" type="ORF">FB458_2330</name>
</gene>
<protein>
    <submittedName>
        <fullName evidence="5">Fructuronate reductase</fullName>
    </submittedName>
</protein>
<dbReference type="InterPro" id="IPR013131">
    <property type="entry name" value="Mannitol_DH_N"/>
</dbReference>
<dbReference type="InterPro" id="IPR008927">
    <property type="entry name" value="6-PGluconate_DH-like_C_sf"/>
</dbReference>
<sequence>MSRVVHLGLGSFHRAHQAVYTQAANRVTGSDRRITGVSLRNRELVAALRAQRGRYTVLEVGPDAAAPLTVEVVDEVLLAADQPVAVVAALADEATTTVTLTVTEKGYAFRPGGHDLDLTDPGIRRDATLEAPPTTAVGLLAAGLLARADHGAPVDLVSCDNVGHNGAALRAVLEQYAALLPPREGAAVRTVLDAAGTPDTMVDRIVPRTTEATRRAVAAAGISDAVPVPAEPFSMWVLDASGFTAPRPAWESAGAVLSGEVGAYELVKLRLLNAPNSMLAYLGLLTGRTEIADAAADPDLRALADRALGDEMEPTIPLPAGFDAAAYRAQVFRRFLNHDLRHLTEQVGSDGSLKLTQRVPAAVAWHTARGSVPEHLALLVAAWLRVTADADAVTIPTIGLHEPVRDRVRSLAAAARGPHDLAHAALVDAALLGHDLTTRTSFVDRVGELLADLRRHPAAALIRSMARSTPALTA</sequence>
<dbReference type="InterPro" id="IPR000669">
    <property type="entry name" value="Mannitol_DH"/>
</dbReference>
<proteinExistence type="predicted"/>
<reference evidence="5 6" key="1">
    <citation type="submission" date="2019-06" db="EMBL/GenBank/DDBJ databases">
        <title>Sequencing the genomes of 1000 actinobacteria strains.</title>
        <authorList>
            <person name="Klenk H.-P."/>
        </authorList>
    </citation>
    <scope>NUCLEOTIDE SEQUENCE [LARGE SCALE GENOMIC DNA]</scope>
    <source>
        <strain evidence="5 6">DSM 18607</strain>
    </source>
</reference>
<feature type="domain" description="Mannitol dehydrogenase C-terminal" evidence="4">
    <location>
        <begin position="261"/>
        <end position="447"/>
    </location>
</feature>
<dbReference type="SUPFAM" id="SSF48179">
    <property type="entry name" value="6-phosphogluconate dehydrogenase C-terminal domain-like"/>
    <property type="match status" value="1"/>
</dbReference>
<dbReference type="InterPro" id="IPR013328">
    <property type="entry name" value="6PGD_dom2"/>
</dbReference>
<dbReference type="PRINTS" id="PR00084">
    <property type="entry name" value="MTLDHDRGNASE"/>
</dbReference>
<evidence type="ECO:0000313" key="6">
    <source>
        <dbReference type="Proteomes" id="UP000317893"/>
    </source>
</evidence>
<dbReference type="InterPro" id="IPR013118">
    <property type="entry name" value="Mannitol_DH_C"/>
</dbReference>
<keyword evidence="1" id="KW-0560">Oxidoreductase</keyword>
<evidence type="ECO:0000313" key="5">
    <source>
        <dbReference type="EMBL" id="TQJ09222.1"/>
    </source>
</evidence>
<name>A0A542E1K9_9MICO</name>
<dbReference type="Gene3D" id="3.40.50.720">
    <property type="entry name" value="NAD(P)-binding Rossmann-like Domain"/>
    <property type="match status" value="1"/>
</dbReference>
<dbReference type="Pfam" id="PF01232">
    <property type="entry name" value="Mannitol_dh"/>
    <property type="match status" value="1"/>
</dbReference>
<evidence type="ECO:0000256" key="2">
    <source>
        <dbReference type="ARBA" id="ARBA00048615"/>
    </source>
</evidence>
<feature type="domain" description="Mannitol dehydrogenase N-terminal" evidence="3">
    <location>
        <begin position="3"/>
        <end position="251"/>
    </location>
</feature>
<evidence type="ECO:0000259" key="3">
    <source>
        <dbReference type="Pfam" id="PF01232"/>
    </source>
</evidence>
<keyword evidence="6" id="KW-1185">Reference proteome</keyword>
<evidence type="ECO:0000259" key="4">
    <source>
        <dbReference type="Pfam" id="PF08125"/>
    </source>
</evidence>
<dbReference type="InterPro" id="IPR036291">
    <property type="entry name" value="NAD(P)-bd_dom_sf"/>
</dbReference>